<gene>
    <name evidence="1" type="ORF">S06H3_15306</name>
</gene>
<dbReference type="AlphaFoldDB" id="X1LTN3"/>
<organism evidence="1">
    <name type="scientific">marine sediment metagenome</name>
    <dbReference type="NCBI Taxonomy" id="412755"/>
    <lineage>
        <taxon>unclassified sequences</taxon>
        <taxon>metagenomes</taxon>
        <taxon>ecological metagenomes</taxon>
    </lineage>
</organism>
<accession>X1LTN3</accession>
<protein>
    <submittedName>
        <fullName evidence="1">Uncharacterized protein</fullName>
    </submittedName>
</protein>
<dbReference type="EMBL" id="BARV01007526">
    <property type="protein sequence ID" value="GAI09176.1"/>
    <property type="molecule type" value="Genomic_DNA"/>
</dbReference>
<feature type="non-terminal residue" evidence="1">
    <location>
        <position position="111"/>
    </location>
</feature>
<proteinExistence type="predicted"/>
<name>X1LTN3_9ZZZZ</name>
<reference evidence="1" key="1">
    <citation type="journal article" date="2014" name="Front. Microbiol.">
        <title>High frequency of phylogenetically diverse reductive dehalogenase-homologous genes in deep subseafloor sedimentary metagenomes.</title>
        <authorList>
            <person name="Kawai M."/>
            <person name="Futagami T."/>
            <person name="Toyoda A."/>
            <person name="Takaki Y."/>
            <person name="Nishi S."/>
            <person name="Hori S."/>
            <person name="Arai W."/>
            <person name="Tsubouchi T."/>
            <person name="Morono Y."/>
            <person name="Uchiyama I."/>
            <person name="Ito T."/>
            <person name="Fujiyama A."/>
            <person name="Inagaki F."/>
            <person name="Takami H."/>
        </authorList>
    </citation>
    <scope>NUCLEOTIDE SEQUENCE</scope>
    <source>
        <strain evidence="1">Expedition CK06-06</strain>
    </source>
</reference>
<sequence length="111" mass="12967">MNKTKFIKKSIIFATIGLLLFSLIPIANAGVPPFMQRDDFYNNLLMPWATGNFDWEFSASEDLFFRIGWASTEEELENDWAPKNPWKFKLFINEEEINLQRYGVKPNKTLG</sequence>
<evidence type="ECO:0000313" key="1">
    <source>
        <dbReference type="EMBL" id="GAI09176.1"/>
    </source>
</evidence>
<comment type="caution">
    <text evidence="1">The sequence shown here is derived from an EMBL/GenBank/DDBJ whole genome shotgun (WGS) entry which is preliminary data.</text>
</comment>